<dbReference type="InterPro" id="IPR036388">
    <property type="entry name" value="WH-like_DNA-bd_sf"/>
</dbReference>
<evidence type="ECO:0000256" key="2">
    <source>
        <dbReference type="ARBA" id="ARBA00023125"/>
    </source>
</evidence>
<name>A0A1G8YJ40_9PSEU</name>
<evidence type="ECO:0000313" key="5">
    <source>
        <dbReference type="EMBL" id="SDK02808.1"/>
    </source>
</evidence>
<keyword evidence="3" id="KW-0804">Transcription</keyword>
<dbReference type="Proteomes" id="UP000199682">
    <property type="component" value="Unassembled WGS sequence"/>
</dbReference>
<evidence type="ECO:0000256" key="3">
    <source>
        <dbReference type="ARBA" id="ARBA00023163"/>
    </source>
</evidence>
<keyword evidence="2" id="KW-0238">DNA-binding</keyword>
<keyword evidence="1" id="KW-0805">Transcription regulation</keyword>
<feature type="domain" description="HTH hxlR-type" evidence="4">
    <location>
        <begin position="47"/>
        <end position="149"/>
    </location>
</feature>
<organism evidence="5 6">
    <name type="scientific">Lentzea albidocapillata subsp. violacea</name>
    <dbReference type="NCBI Taxonomy" id="128104"/>
    <lineage>
        <taxon>Bacteria</taxon>
        <taxon>Bacillati</taxon>
        <taxon>Actinomycetota</taxon>
        <taxon>Actinomycetes</taxon>
        <taxon>Pseudonocardiales</taxon>
        <taxon>Pseudonocardiaceae</taxon>
        <taxon>Lentzea</taxon>
    </lineage>
</organism>
<protein>
    <submittedName>
        <fullName evidence="5">Transcriptional regulator, HxlR family</fullName>
    </submittedName>
</protein>
<dbReference type="InterPro" id="IPR036390">
    <property type="entry name" value="WH_DNA-bd_sf"/>
</dbReference>
<dbReference type="Gene3D" id="1.10.10.10">
    <property type="entry name" value="Winged helix-like DNA-binding domain superfamily/Winged helix DNA-binding domain"/>
    <property type="match status" value="1"/>
</dbReference>
<dbReference type="PANTHER" id="PTHR33204:SF18">
    <property type="entry name" value="TRANSCRIPTIONAL REGULATORY PROTEIN"/>
    <property type="match status" value="1"/>
</dbReference>
<accession>A0A1G8YJ40</accession>
<sequence>MNYRFVKPIPARYGQEYSYSPQRAGHLNVTDERMWPMSQNSGWSASAAIWSTRTSLARLDNKWSALVVIALGRGSGLRFGDLRTLVEGVSAKVLTETLRGLERDGLVARHAYAEVPPRVVYELTELGCSLHAPMRELGDWAERHAEEVLAAREAFDAAR</sequence>
<proteinExistence type="predicted"/>
<dbReference type="SUPFAM" id="SSF46785">
    <property type="entry name" value="Winged helix' DNA-binding domain"/>
    <property type="match status" value="1"/>
</dbReference>
<dbReference type="PROSITE" id="PS51118">
    <property type="entry name" value="HTH_HXLR"/>
    <property type="match status" value="1"/>
</dbReference>
<evidence type="ECO:0000259" key="4">
    <source>
        <dbReference type="PROSITE" id="PS51118"/>
    </source>
</evidence>
<evidence type="ECO:0000313" key="6">
    <source>
        <dbReference type="Proteomes" id="UP000199682"/>
    </source>
</evidence>
<gene>
    <name evidence="5" type="ORF">SAMN04488074_10465</name>
</gene>
<evidence type="ECO:0000256" key="1">
    <source>
        <dbReference type="ARBA" id="ARBA00023015"/>
    </source>
</evidence>
<dbReference type="PANTHER" id="PTHR33204">
    <property type="entry name" value="TRANSCRIPTIONAL REGULATOR, MARR FAMILY"/>
    <property type="match status" value="1"/>
</dbReference>
<reference evidence="6" key="1">
    <citation type="submission" date="2016-10" db="EMBL/GenBank/DDBJ databases">
        <authorList>
            <person name="Varghese N."/>
            <person name="Submissions S."/>
        </authorList>
    </citation>
    <scope>NUCLEOTIDE SEQUENCE [LARGE SCALE GENOMIC DNA]</scope>
    <source>
        <strain evidence="6">DSM 44796</strain>
    </source>
</reference>
<dbReference type="EMBL" id="FNET01000004">
    <property type="protein sequence ID" value="SDK02808.1"/>
    <property type="molecule type" value="Genomic_DNA"/>
</dbReference>
<dbReference type="AlphaFoldDB" id="A0A1G8YJ40"/>
<dbReference type="InterPro" id="IPR002577">
    <property type="entry name" value="HTH_HxlR"/>
</dbReference>
<dbReference type="GO" id="GO:0003677">
    <property type="term" value="F:DNA binding"/>
    <property type="evidence" value="ECO:0007669"/>
    <property type="project" value="UniProtKB-KW"/>
</dbReference>
<dbReference type="Pfam" id="PF01638">
    <property type="entry name" value="HxlR"/>
    <property type="match status" value="1"/>
</dbReference>